<dbReference type="PRINTS" id="PR00368">
    <property type="entry name" value="FADPNR"/>
</dbReference>
<dbReference type="NCBIfam" id="NF005884">
    <property type="entry name" value="PRK07846.1"/>
    <property type="match status" value="1"/>
</dbReference>
<dbReference type="PANTHER" id="PTHR43014">
    <property type="entry name" value="MERCURIC REDUCTASE"/>
    <property type="match status" value="1"/>
</dbReference>
<keyword evidence="5 11" id="KW-0560">Oxidoreductase</keyword>
<dbReference type="Proteomes" id="UP000199494">
    <property type="component" value="Unassembled WGS sequence"/>
</dbReference>
<evidence type="ECO:0000256" key="7">
    <source>
        <dbReference type="ARBA" id="ARBA00023284"/>
    </source>
</evidence>
<dbReference type="InterPro" id="IPR036188">
    <property type="entry name" value="FAD/NAD-bd_sf"/>
</dbReference>
<keyword evidence="7 11" id="KW-0676">Redox-active center</keyword>
<evidence type="ECO:0000256" key="9">
    <source>
        <dbReference type="PIRSR" id="PIRSR000350-3"/>
    </source>
</evidence>
<dbReference type="Pfam" id="PF07992">
    <property type="entry name" value="Pyr_redox_2"/>
    <property type="match status" value="1"/>
</dbReference>
<dbReference type="InterPro" id="IPR016156">
    <property type="entry name" value="FAD/NAD-linked_Rdtase_dimer_sf"/>
</dbReference>
<dbReference type="Gene3D" id="3.30.390.30">
    <property type="match status" value="1"/>
</dbReference>
<dbReference type="PANTHER" id="PTHR43014:SF5">
    <property type="entry name" value="GLUTATHIONE REDUCTASE (NADPH)"/>
    <property type="match status" value="1"/>
</dbReference>
<proteinExistence type="inferred from homology"/>
<keyword evidence="3 9" id="KW-0274">FAD</keyword>
<dbReference type="InterPro" id="IPR017817">
    <property type="entry name" value="Mycothione_reductase"/>
</dbReference>
<reference evidence="12 13" key="1">
    <citation type="submission" date="2016-10" db="EMBL/GenBank/DDBJ databases">
        <authorList>
            <person name="de Groot N.N."/>
        </authorList>
    </citation>
    <scope>NUCLEOTIDE SEQUENCE [LARGE SCALE GENOMIC DNA]</scope>
    <source>
        <strain evidence="12 13">CGMCC 4.5506</strain>
    </source>
</reference>
<evidence type="ECO:0000313" key="13">
    <source>
        <dbReference type="Proteomes" id="UP000199494"/>
    </source>
</evidence>
<dbReference type="EMBL" id="FMZE01000002">
    <property type="protein sequence ID" value="SDC52871.1"/>
    <property type="molecule type" value="Genomic_DNA"/>
</dbReference>
<dbReference type="PRINTS" id="PR00411">
    <property type="entry name" value="PNDRDTASEI"/>
</dbReference>
<dbReference type="InterPro" id="IPR004099">
    <property type="entry name" value="Pyr_nucl-diS_OxRdtase_dimer"/>
</dbReference>
<evidence type="ECO:0000313" key="12">
    <source>
        <dbReference type="EMBL" id="SDC52871.1"/>
    </source>
</evidence>
<evidence type="ECO:0000256" key="8">
    <source>
        <dbReference type="PIRSR" id="PIRSR000350-2"/>
    </source>
</evidence>
<keyword evidence="4" id="KW-0521">NADP</keyword>
<evidence type="ECO:0000256" key="4">
    <source>
        <dbReference type="ARBA" id="ARBA00022857"/>
    </source>
</evidence>
<organism evidence="12 13">
    <name type="scientific">Prauserella marina</name>
    <dbReference type="NCBI Taxonomy" id="530584"/>
    <lineage>
        <taxon>Bacteria</taxon>
        <taxon>Bacillati</taxon>
        <taxon>Actinomycetota</taxon>
        <taxon>Actinomycetes</taxon>
        <taxon>Pseudonocardiales</taxon>
        <taxon>Pseudonocardiaceae</taxon>
        <taxon>Prauserella</taxon>
    </lineage>
</organism>
<feature type="binding site" evidence="9">
    <location>
        <position position="270"/>
    </location>
    <ligand>
        <name>NAD(+)</name>
        <dbReference type="ChEBI" id="CHEBI:57540"/>
    </ligand>
</feature>
<comment type="cofactor">
    <cofactor evidence="9">
        <name>FAD</name>
        <dbReference type="ChEBI" id="CHEBI:57692"/>
    </cofactor>
    <text evidence="9">Binds 1 FAD per subunit.</text>
</comment>
<dbReference type="InterPro" id="IPR001100">
    <property type="entry name" value="Pyr_nuc-diS_OxRdtase"/>
</dbReference>
<evidence type="ECO:0000256" key="10">
    <source>
        <dbReference type="PIRSR" id="PIRSR000350-4"/>
    </source>
</evidence>
<evidence type="ECO:0000256" key="3">
    <source>
        <dbReference type="ARBA" id="ARBA00022827"/>
    </source>
</evidence>
<accession>A0A222VM12</accession>
<comment type="similarity">
    <text evidence="1 11">Belongs to the class-I pyridine nucleotide-disulfide oxidoreductase family.</text>
</comment>
<keyword evidence="13" id="KW-1185">Reference proteome</keyword>
<dbReference type="NCBIfam" id="TIGR03452">
    <property type="entry name" value="mycothione_red"/>
    <property type="match status" value="1"/>
</dbReference>
<feature type="binding site" evidence="9">
    <location>
        <position position="311"/>
    </location>
    <ligand>
        <name>FAD</name>
        <dbReference type="ChEBI" id="CHEBI:57692"/>
    </ligand>
</feature>
<evidence type="ECO:0000256" key="5">
    <source>
        <dbReference type="ARBA" id="ARBA00023002"/>
    </source>
</evidence>
<dbReference type="PIRSF" id="PIRSF000350">
    <property type="entry name" value="Mercury_reductase_MerA"/>
    <property type="match status" value="1"/>
</dbReference>
<keyword evidence="2 11" id="KW-0285">Flavoprotein</keyword>
<dbReference type="KEGG" id="pmad:BAY61_07180"/>
<keyword evidence="9" id="KW-0520">NAD</keyword>
<dbReference type="SUPFAM" id="SSF51905">
    <property type="entry name" value="FAD/NAD(P)-binding domain"/>
    <property type="match status" value="1"/>
</dbReference>
<feature type="disulfide bond" description="Redox-active" evidence="10">
    <location>
        <begin position="39"/>
        <end position="44"/>
    </location>
</feature>
<dbReference type="OrthoDB" id="4678789at2"/>
<dbReference type="Pfam" id="PF02852">
    <property type="entry name" value="Pyr_redox_dim"/>
    <property type="match status" value="1"/>
</dbReference>
<dbReference type="GO" id="GO:0016668">
    <property type="term" value="F:oxidoreductase activity, acting on a sulfur group of donors, NAD(P) as acceptor"/>
    <property type="evidence" value="ECO:0007669"/>
    <property type="project" value="InterPro"/>
</dbReference>
<feature type="binding site" evidence="9">
    <location>
        <begin position="181"/>
        <end position="188"/>
    </location>
    <ligand>
        <name>NAD(+)</name>
        <dbReference type="ChEBI" id="CHEBI:57540"/>
    </ligand>
</feature>
<evidence type="ECO:0000256" key="1">
    <source>
        <dbReference type="ARBA" id="ARBA00007532"/>
    </source>
</evidence>
<dbReference type="SUPFAM" id="SSF55424">
    <property type="entry name" value="FAD/NAD-linked reductases, dimerisation (C-terminal) domain"/>
    <property type="match status" value="1"/>
</dbReference>
<keyword evidence="6" id="KW-1015">Disulfide bond</keyword>
<feature type="binding site" evidence="9">
    <location>
        <position position="48"/>
    </location>
    <ligand>
        <name>FAD</name>
        <dbReference type="ChEBI" id="CHEBI:57692"/>
    </ligand>
</feature>
<protein>
    <submittedName>
        <fullName evidence="12">Mycothione reductase</fullName>
    </submittedName>
</protein>
<dbReference type="AlphaFoldDB" id="A0A222VM12"/>
<dbReference type="PROSITE" id="PS00076">
    <property type="entry name" value="PYRIDINE_REDOX_1"/>
    <property type="match status" value="1"/>
</dbReference>
<dbReference type="RefSeq" id="WP_091800151.1">
    <property type="nucleotide sequence ID" value="NZ_CP016353.1"/>
</dbReference>
<dbReference type="Gene3D" id="3.50.50.60">
    <property type="entry name" value="FAD/NAD(P)-binding domain"/>
    <property type="match status" value="2"/>
</dbReference>
<dbReference type="InterPro" id="IPR023753">
    <property type="entry name" value="FAD/NAD-binding_dom"/>
</dbReference>
<keyword evidence="9" id="KW-0547">Nucleotide-binding</keyword>
<evidence type="ECO:0000256" key="6">
    <source>
        <dbReference type="ARBA" id="ARBA00023157"/>
    </source>
</evidence>
<feature type="active site" description="Proton acceptor" evidence="8">
    <location>
        <position position="446"/>
    </location>
</feature>
<name>A0A222VM12_9PSEU</name>
<evidence type="ECO:0000256" key="11">
    <source>
        <dbReference type="RuleBase" id="RU003691"/>
    </source>
</evidence>
<sequence length="469" mass="50648">MPHYDLVIIGTGSGNSILDQRFADKKVAIVEKGVFGGTCLNVGCIPTKMFVHTADVAATPSVSSRLGVDEELTGVRWRDIRDRVFGRIDPIASGGRDYRRRHPNNANVTVYEATARFTGFKELTVISADDSTEVVTADQFVLAAGGRAVVPDIEGLADLPYYTSDTVMRIDRLPERMIILGSGFVGAEFAHVFGSLGVDVTIVARSGALLRVEDDDVSRRFTELASDRFDVRLNRTTVKARSTGDGVALDLEGPEGAETVEAGLLLVATGRTPNSDLLDVAKTGVTTSAKGHVEVDEYQRTAVEGIYALGDLSSWQELKHVANHDARVVQHNLLHPDSPVKANHEFVPHAVFSSPQIASVGLTEREAAARGIRYVTATQDYAGIAYGWAMEDTTGFAKLLADPDTGLLLGAHIIGPQASTVIQPVIQAMSFGLDARSMARGQYWIHPAMPELIENALLNLPLTEREDQT</sequence>
<dbReference type="InterPro" id="IPR012999">
    <property type="entry name" value="Pyr_OxRdtase_I_AS"/>
</dbReference>
<gene>
    <name evidence="12" type="ORF">SAMN05421630_102442</name>
</gene>
<dbReference type="GO" id="GO:0000166">
    <property type="term" value="F:nucleotide binding"/>
    <property type="evidence" value="ECO:0007669"/>
    <property type="project" value="UniProtKB-KW"/>
</dbReference>
<dbReference type="STRING" id="530584.SAMN05421630_102442"/>
<evidence type="ECO:0000256" key="2">
    <source>
        <dbReference type="ARBA" id="ARBA00022630"/>
    </source>
</evidence>